<reference evidence="1" key="1">
    <citation type="submission" date="2015-07" db="EMBL/GenBank/DDBJ databases">
        <title>Draft genome sequence of Streptomyces fradiae, a resistant strain to nitron-oligomycin.</title>
        <authorList>
            <person name="Vatlin A.A."/>
            <person name="Bekker O.B."/>
            <person name="Danilenko V.N."/>
        </authorList>
    </citation>
    <scope>NUCLEOTIDE SEQUENCE</scope>
    <source>
        <strain evidence="1">Olg1-1</strain>
    </source>
</reference>
<dbReference type="EMBL" id="LGSP01000049">
    <property type="protein sequence ID" value="KNE80469.1"/>
    <property type="molecule type" value="Genomic_DNA"/>
</dbReference>
<accession>A0ACC4W744</accession>
<organism evidence="1 2">
    <name type="scientific">Streptomyces fradiae</name>
    <name type="common">Streptomyces roseoflavus</name>
    <dbReference type="NCBI Taxonomy" id="1906"/>
    <lineage>
        <taxon>Bacteria</taxon>
        <taxon>Bacillati</taxon>
        <taxon>Actinomycetota</taxon>
        <taxon>Actinomycetes</taxon>
        <taxon>Kitasatosporales</taxon>
        <taxon>Streptomycetaceae</taxon>
        <taxon>Streptomyces</taxon>
    </lineage>
</organism>
<evidence type="ECO:0000313" key="2">
    <source>
        <dbReference type="Proteomes" id="UP000037185"/>
    </source>
</evidence>
<proteinExistence type="predicted"/>
<comment type="caution">
    <text evidence="1">The sequence shown here is derived from an EMBL/GenBank/DDBJ whole genome shotgun (WGS) entry which is preliminary data.</text>
</comment>
<protein>
    <submittedName>
        <fullName evidence="1">Uncharacterized protein</fullName>
    </submittedName>
</protein>
<dbReference type="Proteomes" id="UP000037185">
    <property type="component" value="Unassembled WGS sequence"/>
</dbReference>
<name>A0ACC4W744_STRFR</name>
<keyword evidence="2" id="KW-1185">Reference proteome</keyword>
<evidence type="ECO:0000313" key="1">
    <source>
        <dbReference type="EMBL" id="KNE80469.1"/>
    </source>
</evidence>
<sequence length="151" mass="16402">MYDVIIVGAGSAGCVLAARLSEDPDTRVLLLEAGGPDDAQEIHIPAAFGKLFRTKYDWDYLTEPEPGLGNRRRYLPRGRMLGGSSSMNAMIYIRGNRRDYDAWAAAGAEGWGWEDVLPYFLRAEDHHAGPSQWGGDDAVRPGAAVPLGDPA</sequence>
<gene>
    <name evidence="1" type="ORF">ADZ36_21680</name>
</gene>